<dbReference type="PANTHER" id="PTHR35689:SF1">
    <property type="entry name" value="EARLY ENDOSOME ANTIGEN"/>
    <property type="match status" value="1"/>
</dbReference>
<dbReference type="EMBL" id="OZ019910">
    <property type="protein sequence ID" value="CAK9211529.1"/>
    <property type="molecule type" value="Genomic_DNA"/>
</dbReference>
<dbReference type="Proteomes" id="UP001497512">
    <property type="component" value="Chromosome 18"/>
</dbReference>
<evidence type="ECO:0000256" key="1">
    <source>
        <dbReference type="SAM" id="Coils"/>
    </source>
</evidence>
<accession>A0ABP0U315</accession>
<evidence type="ECO:0000313" key="2">
    <source>
        <dbReference type="EMBL" id="CAK9211529.1"/>
    </source>
</evidence>
<feature type="coiled-coil region" evidence="1">
    <location>
        <begin position="63"/>
        <end position="135"/>
    </location>
</feature>
<evidence type="ECO:0000313" key="3">
    <source>
        <dbReference type="Proteomes" id="UP001497512"/>
    </source>
</evidence>
<keyword evidence="1" id="KW-0175">Coiled coil</keyword>
<name>A0ABP0U315_9BRYO</name>
<proteinExistence type="predicted"/>
<sequence>MEPAQRGTPLPLADLDDYMQETIFHMLGGGCKSSSARQNSSKSLVQYLHQRIRELEHKSAKSKEEACLNAQALKRQVAESQKMAEQCKALTQECARLGNECTLYHNDCEIFQEAADEAEDRATSAEQRATAAEQKTYSLALELESLKKSSGTECNIQLEIGDNIIGLRSRLAELEVDNQCLQKELMKVEAEAKCYMQSLTELQEMQNASKMMEALKKDEHMVHSAVSSAVMAGVVRALEEERDDIVCALNLQLRTERTKAELGAYQEWMKVADRREQALVLEEQDLGQELAMCKSNLEKAEDEVQLLADENKELRWMLRSRCSSCSNHINSPLLGKGVRIIASSHPIESFLTNVVDKRRQQFQQQGNISLPCKATNQSATYTINNILLSVVQWCTTHTLI</sequence>
<gene>
    <name evidence="2" type="ORF">CSSPTR1EN2_LOCUS10759</name>
</gene>
<protein>
    <submittedName>
        <fullName evidence="2">Uncharacterized protein</fullName>
    </submittedName>
</protein>
<feature type="coiled-coil region" evidence="1">
    <location>
        <begin position="283"/>
        <end position="317"/>
    </location>
</feature>
<organism evidence="2 3">
    <name type="scientific">Sphagnum troendelagicum</name>
    <dbReference type="NCBI Taxonomy" id="128251"/>
    <lineage>
        <taxon>Eukaryota</taxon>
        <taxon>Viridiplantae</taxon>
        <taxon>Streptophyta</taxon>
        <taxon>Embryophyta</taxon>
        <taxon>Bryophyta</taxon>
        <taxon>Sphagnophytina</taxon>
        <taxon>Sphagnopsida</taxon>
        <taxon>Sphagnales</taxon>
        <taxon>Sphagnaceae</taxon>
        <taxon>Sphagnum</taxon>
    </lineage>
</organism>
<dbReference type="PANTHER" id="PTHR35689">
    <property type="entry name" value="EARLY ENDOSOME ANTIGEN"/>
    <property type="match status" value="1"/>
</dbReference>
<reference evidence="2" key="1">
    <citation type="submission" date="2024-02" db="EMBL/GenBank/DDBJ databases">
        <authorList>
            <consortium name="ELIXIR-Norway"/>
            <consortium name="Elixir Norway"/>
        </authorList>
    </citation>
    <scope>NUCLEOTIDE SEQUENCE</scope>
</reference>
<keyword evidence="3" id="KW-1185">Reference proteome</keyword>
<feature type="coiled-coil region" evidence="1">
    <location>
        <begin position="164"/>
        <end position="205"/>
    </location>
</feature>